<evidence type="ECO:0000256" key="1">
    <source>
        <dbReference type="SAM" id="MobiDB-lite"/>
    </source>
</evidence>
<organism evidence="3 4">
    <name type="scientific">Leekyejoonella antrihumi</name>
    <dbReference type="NCBI Taxonomy" id="1660198"/>
    <lineage>
        <taxon>Bacteria</taxon>
        <taxon>Bacillati</taxon>
        <taxon>Actinomycetota</taxon>
        <taxon>Actinomycetes</taxon>
        <taxon>Micrococcales</taxon>
        <taxon>Dermacoccaceae</taxon>
        <taxon>Leekyejoonella</taxon>
    </lineage>
</organism>
<dbReference type="GO" id="GO:0004725">
    <property type="term" value="F:protein tyrosine phosphatase activity"/>
    <property type="evidence" value="ECO:0007669"/>
    <property type="project" value="TreeGrafter"/>
</dbReference>
<evidence type="ECO:0000313" key="4">
    <source>
        <dbReference type="Proteomes" id="UP000320244"/>
    </source>
</evidence>
<dbReference type="SMART" id="SM00226">
    <property type="entry name" value="LMWPc"/>
    <property type="match status" value="1"/>
</dbReference>
<dbReference type="SUPFAM" id="SSF52788">
    <property type="entry name" value="Phosphotyrosine protein phosphatases I"/>
    <property type="match status" value="1"/>
</dbReference>
<accession>A0A563E083</accession>
<dbReference type="OrthoDB" id="9784339at2"/>
<proteinExistence type="predicted"/>
<dbReference type="InterPro" id="IPR050438">
    <property type="entry name" value="LMW_PTPase"/>
</dbReference>
<comment type="caution">
    <text evidence="3">The sequence shown here is derived from an EMBL/GenBank/DDBJ whole genome shotgun (WGS) entry which is preliminary data.</text>
</comment>
<dbReference type="Pfam" id="PF01451">
    <property type="entry name" value="LMWPc"/>
    <property type="match status" value="1"/>
</dbReference>
<evidence type="ECO:0000313" key="3">
    <source>
        <dbReference type="EMBL" id="TWP35916.1"/>
    </source>
</evidence>
<dbReference type="EMBL" id="VCQV01000015">
    <property type="protein sequence ID" value="TWP35916.1"/>
    <property type="molecule type" value="Genomic_DNA"/>
</dbReference>
<keyword evidence="4" id="KW-1185">Reference proteome</keyword>
<reference evidence="3 4" key="2">
    <citation type="submission" date="2019-08" db="EMBL/GenBank/DDBJ databases">
        <title>Jejuicoccus antrihumi gen. nov., sp. nov., a new member of the family Dermacoccaceae isolated from a cave.</title>
        <authorList>
            <person name="Schumann P."/>
            <person name="Kim I.S."/>
        </authorList>
    </citation>
    <scope>NUCLEOTIDE SEQUENCE [LARGE SCALE GENOMIC DNA]</scope>
    <source>
        <strain evidence="3 4">C5-26</strain>
    </source>
</reference>
<reference evidence="3 4" key="1">
    <citation type="submission" date="2019-05" db="EMBL/GenBank/DDBJ databases">
        <authorList>
            <person name="Lee S.D."/>
        </authorList>
    </citation>
    <scope>NUCLEOTIDE SEQUENCE [LARGE SCALE GENOMIC DNA]</scope>
    <source>
        <strain evidence="3 4">C5-26</strain>
    </source>
</reference>
<sequence length="246" mass="27174">MPRRCLSGRPCARSPGTAPSSWRHDADNRQPLRLLSYPRCMTDSNDFRPGAGRILVVCTGNVCRSPYLERRLRSELRGTGIAVTSAGTGALAGHEMEPMAAERLSLAGGDPEGFRARQVTAQMVRNVDLVLCATREHRTTIVRLEPKALRRTFAVLDFSDLAEHIPPGPPEPSFLDEPDANFVQRVVSAGTLHRDEVHARIDGDADVIDPFQRGEREFDKMAEQLESAIVPIVRVLRTILTLESAD</sequence>
<name>A0A563E083_9MICO</name>
<feature type="region of interest" description="Disordered" evidence="1">
    <location>
        <begin position="1"/>
        <end position="25"/>
    </location>
</feature>
<dbReference type="Proteomes" id="UP000320244">
    <property type="component" value="Unassembled WGS sequence"/>
</dbReference>
<dbReference type="InterPro" id="IPR036196">
    <property type="entry name" value="Ptyr_pPase_sf"/>
</dbReference>
<dbReference type="PANTHER" id="PTHR11717">
    <property type="entry name" value="LOW MOLECULAR WEIGHT PROTEIN TYROSINE PHOSPHATASE"/>
    <property type="match status" value="1"/>
</dbReference>
<dbReference type="InterPro" id="IPR023485">
    <property type="entry name" value="Ptyr_pPase"/>
</dbReference>
<feature type="domain" description="Phosphotyrosine protein phosphatase I" evidence="2">
    <location>
        <begin position="52"/>
        <end position="235"/>
    </location>
</feature>
<dbReference type="PANTHER" id="PTHR11717:SF31">
    <property type="entry name" value="LOW MOLECULAR WEIGHT PROTEIN-TYROSINE-PHOSPHATASE ETP-RELATED"/>
    <property type="match status" value="1"/>
</dbReference>
<dbReference type="AlphaFoldDB" id="A0A563E083"/>
<gene>
    <name evidence="3" type="ORF">FGL98_11825</name>
</gene>
<protein>
    <submittedName>
        <fullName evidence="3">Low molecular weight phosphatase family protein</fullName>
    </submittedName>
</protein>
<dbReference type="Gene3D" id="3.40.50.2300">
    <property type="match status" value="1"/>
</dbReference>
<evidence type="ECO:0000259" key="2">
    <source>
        <dbReference type="SMART" id="SM00226"/>
    </source>
</evidence>